<reference evidence="3" key="1">
    <citation type="submission" date="2023-07" db="EMBL/GenBank/DDBJ databases">
        <title>30 novel species of actinomycetes from the DSMZ collection.</title>
        <authorList>
            <person name="Nouioui I."/>
        </authorList>
    </citation>
    <scope>NUCLEOTIDE SEQUENCE [LARGE SCALE GENOMIC DNA]</scope>
    <source>
        <strain evidence="3">DSM 44918</strain>
    </source>
</reference>
<evidence type="ECO:0000313" key="2">
    <source>
        <dbReference type="EMBL" id="MDT0317967.1"/>
    </source>
</evidence>
<protein>
    <submittedName>
        <fullName evidence="2">DUF742 domain-containing protein</fullName>
    </submittedName>
</protein>
<sequence>MTEGRRRTRPWGPLRGTSDEDNELARHLRSWLDHADLALNDLMGELRPEHFRDGRVPGRTTVSDRLAGVRLTWDFVEAVADVCSRTEVERARLLSEARACGKRPAGTERGASAGDTGATRDVGGPRGADVADSAAELVAVQRQSLALSDKLVRAVERAVELERARSEASQIVWLLLAMVDELQRRVSSLQAERGRLLTAGTGKNELRLRERLRRSEDQRRQAESELRRASAERDRADELAERAAAQVRALTEELECLRRKADPHQVPATLPGPQHPAREITDTAADDIDRALATAARRLDDGEDRLTRLADELREDADDSDIPGQGREWADIPPDNPLPGLHAPSTDIPRLVRDARAAERHHEAHRLLTGVGRDDSPPKVLEVVSALRDAGQEADAYQVLAAVGRVRASADIPSFLRSVRRASDAEWVLATAARERGPDALTELVKALRGDNQRQAADTLKTLLVQRLRTPVPQNPREWTKADRHNPRFSLRARGEDAPEGNQASLVRPYAPAVPKQVTHHPPLDNAVVDTTQIGEQAWNLLPEQQRICDLCRRPTSVAHISMQLSIPLGVTRLLVSDLCAAGLVTIRQPGDRAMGTVSVAWEDGPFGPMPSPFG</sequence>
<dbReference type="PANTHER" id="PTHR36221:SF1">
    <property type="entry name" value="DUF742 DOMAIN-CONTAINING PROTEIN"/>
    <property type="match status" value="1"/>
</dbReference>
<feature type="region of interest" description="Disordered" evidence="1">
    <location>
        <begin position="99"/>
        <end position="128"/>
    </location>
</feature>
<comment type="caution">
    <text evidence="2">The sequence shown here is derived from an EMBL/GenBank/DDBJ whole genome shotgun (WGS) entry which is preliminary data.</text>
</comment>
<feature type="region of interest" description="Disordered" evidence="1">
    <location>
        <begin position="1"/>
        <end position="20"/>
    </location>
</feature>
<evidence type="ECO:0000313" key="3">
    <source>
        <dbReference type="Proteomes" id="UP001183420"/>
    </source>
</evidence>
<proteinExistence type="predicted"/>
<name>A0ABU2LL47_9ACTN</name>
<dbReference type="Proteomes" id="UP001183420">
    <property type="component" value="Unassembled WGS sequence"/>
</dbReference>
<keyword evidence="3" id="KW-1185">Reference proteome</keyword>
<gene>
    <name evidence="2" type="ORF">RNC47_06370</name>
</gene>
<evidence type="ECO:0000256" key="1">
    <source>
        <dbReference type="SAM" id="MobiDB-lite"/>
    </source>
</evidence>
<dbReference type="EMBL" id="JAVREM010000004">
    <property type="protein sequence ID" value="MDT0317967.1"/>
    <property type="molecule type" value="Genomic_DNA"/>
</dbReference>
<feature type="region of interest" description="Disordered" evidence="1">
    <location>
        <begin position="208"/>
        <end position="236"/>
    </location>
</feature>
<accession>A0ABU2LL47</accession>
<dbReference type="InterPro" id="IPR007995">
    <property type="entry name" value="DUF742"/>
</dbReference>
<dbReference type="Pfam" id="PF05331">
    <property type="entry name" value="DUF742"/>
    <property type="match status" value="1"/>
</dbReference>
<dbReference type="PANTHER" id="PTHR36221">
    <property type="entry name" value="DUF742 DOMAIN-CONTAINING PROTEIN"/>
    <property type="match status" value="1"/>
</dbReference>
<dbReference type="RefSeq" id="WP_311596304.1">
    <property type="nucleotide sequence ID" value="NZ_JAVREM010000004.1"/>
</dbReference>
<organism evidence="2 3">
    <name type="scientific">Streptomyces millisiae</name>
    <dbReference type="NCBI Taxonomy" id="3075542"/>
    <lineage>
        <taxon>Bacteria</taxon>
        <taxon>Bacillati</taxon>
        <taxon>Actinomycetota</taxon>
        <taxon>Actinomycetes</taxon>
        <taxon>Kitasatosporales</taxon>
        <taxon>Streptomycetaceae</taxon>
        <taxon>Streptomyces</taxon>
    </lineage>
</organism>
<feature type="region of interest" description="Disordered" evidence="1">
    <location>
        <begin position="312"/>
        <end position="345"/>
    </location>
</feature>